<organism evidence="1 2">
    <name type="scientific">Cirrhinus molitorella</name>
    <name type="common">mud carp</name>
    <dbReference type="NCBI Taxonomy" id="172907"/>
    <lineage>
        <taxon>Eukaryota</taxon>
        <taxon>Metazoa</taxon>
        <taxon>Chordata</taxon>
        <taxon>Craniata</taxon>
        <taxon>Vertebrata</taxon>
        <taxon>Euteleostomi</taxon>
        <taxon>Actinopterygii</taxon>
        <taxon>Neopterygii</taxon>
        <taxon>Teleostei</taxon>
        <taxon>Ostariophysi</taxon>
        <taxon>Cypriniformes</taxon>
        <taxon>Cyprinidae</taxon>
        <taxon>Labeoninae</taxon>
        <taxon>Labeonini</taxon>
        <taxon>Cirrhinus</taxon>
    </lineage>
</organism>
<evidence type="ECO:0000313" key="1">
    <source>
        <dbReference type="EMBL" id="KAK2874063.1"/>
    </source>
</evidence>
<accession>A0AA88TMK1</accession>
<comment type="caution">
    <text evidence="1">The sequence shown here is derived from an EMBL/GenBank/DDBJ whole genome shotgun (WGS) entry which is preliminary data.</text>
</comment>
<dbReference type="Proteomes" id="UP001187343">
    <property type="component" value="Unassembled WGS sequence"/>
</dbReference>
<proteinExistence type="predicted"/>
<dbReference type="AlphaFoldDB" id="A0AA88TMK1"/>
<sequence>MPASQTGLNGLPHPSVTALTENQAGVVGVGSAGSLVLTSGAIEEKRSFAKGGVSVVVRLKWRDNAYPQQKQVLMPVFCWGIAALPVCPAGKVQTHLPLPWATLVLLEGDMSKPVVTVNLGRDRAFCQPTEPQTDTRGLNEACLKASRGTESGVYRTGNTLLLLDTELPNA</sequence>
<gene>
    <name evidence="1" type="ORF">Q8A67_021216</name>
</gene>
<name>A0AA88TMK1_9TELE</name>
<keyword evidence="2" id="KW-1185">Reference proteome</keyword>
<dbReference type="EMBL" id="JAUYZG010000021">
    <property type="protein sequence ID" value="KAK2874063.1"/>
    <property type="molecule type" value="Genomic_DNA"/>
</dbReference>
<protein>
    <submittedName>
        <fullName evidence="1">Uncharacterized protein</fullName>
    </submittedName>
</protein>
<evidence type="ECO:0000313" key="2">
    <source>
        <dbReference type="Proteomes" id="UP001187343"/>
    </source>
</evidence>
<reference evidence="1" key="1">
    <citation type="submission" date="2023-08" db="EMBL/GenBank/DDBJ databases">
        <title>Chromosome-level Genome Assembly of mud carp (Cirrhinus molitorella).</title>
        <authorList>
            <person name="Liu H."/>
        </authorList>
    </citation>
    <scope>NUCLEOTIDE SEQUENCE</scope>
    <source>
        <strain evidence="1">Prfri</strain>
        <tissue evidence="1">Muscle</tissue>
    </source>
</reference>